<feature type="transmembrane region" description="Helical" evidence="8">
    <location>
        <begin position="326"/>
        <end position="342"/>
    </location>
</feature>
<evidence type="ECO:0000313" key="9">
    <source>
        <dbReference type="EMBL" id="HJA78457.1"/>
    </source>
</evidence>
<feature type="transmembrane region" description="Helical" evidence="8">
    <location>
        <begin position="47"/>
        <end position="69"/>
    </location>
</feature>
<name>A0A9D2HLP9_9BACT</name>
<keyword evidence="3" id="KW-1003">Cell membrane</keyword>
<keyword evidence="2" id="KW-0813">Transport</keyword>
<dbReference type="FunFam" id="1.10.3860.10:FF:000001">
    <property type="entry name" value="C4-dicarboxylate transport protein"/>
    <property type="match status" value="1"/>
</dbReference>
<feature type="transmembrane region" description="Helical" evidence="8">
    <location>
        <begin position="146"/>
        <end position="163"/>
    </location>
</feature>
<feature type="transmembrane region" description="Helical" evidence="8">
    <location>
        <begin position="247"/>
        <end position="269"/>
    </location>
</feature>
<organism evidence="9 10">
    <name type="scientific">Candidatus Desulfovibrio intestinavium</name>
    <dbReference type="NCBI Taxonomy" id="2838534"/>
    <lineage>
        <taxon>Bacteria</taxon>
        <taxon>Pseudomonadati</taxon>
        <taxon>Thermodesulfobacteriota</taxon>
        <taxon>Desulfovibrionia</taxon>
        <taxon>Desulfovibrionales</taxon>
        <taxon>Desulfovibrionaceae</taxon>
        <taxon>Desulfovibrio</taxon>
    </lineage>
</organism>
<evidence type="ECO:0000256" key="6">
    <source>
        <dbReference type="ARBA" id="ARBA00022989"/>
    </source>
</evidence>
<dbReference type="GO" id="GO:0015293">
    <property type="term" value="F:symporter activity"/>
    <property type="evidence" value="ECO:0007669"/>
    <property type="project" value="UniProtKB-KW"/>
</dbReference>
<evidence type="ECO:0000313" key="10">
    <source>
        <dbReference type="Proteomes" id="UP000823821"/>
    </source>
</evidence>
<dbReference type="PANTHER" id="PTHR42865">
    <property type="entry name" value="PROTON/GLUTAMATE-ASPARTATE SYMPORTER"/>
    <property type="match status" value="1"/>
</dbReference>
<keyword evidence="6 8" id="KW-1133">Transmembrane helix</keyword>
<comment type="subcellular location">
    <subcellularLocation>
        <location evidence="1">Cell membrane</location>
        <topology evidence="1">Multi-pass membrane protein</topology>
    </subcellularLocation>
</comment>
<reference evidence="9" key="2">
    <citation type="submission" date="2021-04" db="EMBL/GenBank/DDBJ databases">
        <authorList>
            <person name="Gilroy R."/>
        </authorList>
    </citation>
    <scope>NUCLEOTIDE SEQUENCE</scope>
    <source>
        <strain evidence="9">5032</strain>
    </source>
</reference>
<keyword evidence="4 8" id="KW-0812">Transmembrane</keyword>
<dbReference type="InterPro" id="IPR036458">
    <property type="entry name" value="Na:dicarbo_symporter_sf"/>
</dbReference>
<feature type="transmembrane region" description="Helical" evidence="8">
    <location>
        <begin position="301"/>
        <end position="319"/>
    </location>
</feature>
<evidence type="ECO:0000256" key="3">
    <source>
        <dbReference type="ARBA" id="ARBA00022475"/>
    </source>
</evidence>
<feature type="transmembrane region" description="Helical" evidence="8">
    <location>
        <begin position="7"/>
        <end position="27"/>
    </location>
</feature>
<evidence type="ECO:0000256" key="4">
    <source>
        <dbReference type="ARBA" id="ARBA00022692"/>
    </source>
</evidence>
<dbReference type="Proteomes" id="UP000823821">
    <property type="component" value="Unassembled WGS sequence"/>
</dbReference>
<feature type="transmembrane region" description="Helical" evidence="8">
    <location>
        <begin position="348"/>
        <end position="370"/>
    </location>
</feature>
<feature type="transmembrane region" description="Helical" evidence="8">
    <location>
        <begin position="81"/>
        <end position="102"/>
    </location>
</feature>
<dbReference type="GO" id="GO:0006835">
    <property type="term" value="P:dicarboxylic acid transport"/>
    <property type="evidence" value="ECO:0007669"/>
    <property type="project" value="UniProtKB-ARBA"/>
</dbReference>
<proteinExistence type="predicted"/>
<dbReference type="GO" id="GO:0005886">
    <property type="term" value="C:plasma membrane"/>
    <property type="evidence" value="ECO:0007669"/>
    <property type="project" value="UniProtKB-SubCell"/>
</dbReference>
<dbReference type="PANTHER" id="PTHR42865:SF7">
    <property type="entry name" value="PROTON_GLUTAMATE-ASPARTATE SYMPORTER"/>
    <property type="match status" value="1"/>
</dbReference>
<dbReference type="PRINTS" id="PR00173">
    <property type="entry name" value="EDTRNSPORT"/>
</dbReference>
<dbReference type="AlphaFoldDB" id="A0A9D2HLP9"/>
<sequence>MSERKGLSLPTQMGIGMALGIVAGAAFQAGGWSPSFFQPIGQVFINLVRMVVVPLVLVTLVAGAASVGDVSKLGRVAVKTLIYYFLTTAVAIIIGLILANILQPGLGLDISTENLKAKDVTAPSLVQVLLNIIPINPIEALSKGNMLQIIFFAVLVGFAISLVGERAKPVYVFFDSMSDVMIRVTNIVMLYAPIGVFGLMAFTVGNHGLQVLLPLIKLVAIMYLACLLQILLVYIPCMKWAGIAPGTFLRGISAPLLISFTTCSSAAALSSNLVSVQRLGASRSVSSFSIPLGNTINMDGAAIYMGIAAIFAAEVYGIPMPLDKQLTVLFMALLASIGSMGVPGAALIMVTMVFTQVGIPLEAIALVAGVDRIMDMARTTINVMGDATGALFVSKLENDLDPERGAQMDA</sequence>
<evidence type="ECO:0000256" key="5">
    <source>
        <dbReference type="ARBA" id="ARBA00022847"/>
    </source>
</evidence>
<evidence type="ECO:0000256" key="2">
    <source>
        <dbReference type="ARBA" id="ARBA00022448"/>
    </source>
</evidence>
<dbReference type="InterPro" id="IPR001991">
    <property type="entry name" value="Na-dicarboxylate_symporter"/>
</dbReference>
<dbReference type="Pfam" id="PF00375">
    <property type="entry name" value="SDF"/>
    <property type="match status" value="1"/>
</dbReference>
<evidence type="ECO:0000256" key="1">
    <source>
        <dbReference type="ARBA" id="ARBA00004651"/>
    </source>
</evidence>
<dbReference type="Gene3D" id="1.10.3860.10">
    <property type="entry name" value="Sodium:dicarboxylate symporter"/>
    <property type="match status" value="1"/>
</dbReference>
<dbReference type="EMBL" id="DWZD01000018">
    <property type="protein sequence ID" value="HJA78457.1"/>
    <property type="molecule type" value="Genomic_DNA"/>
</dbReference>
<keyword evidence="5" id="KW-0769">Symport</keyword>
<comment type="caution">
    <text evidence="9">The sequence shown here is derived from an EMBL/GenBank/DDBJ whole genome shotgun (WGS) entry which is preliminary data.</text>
</comment>
<evidence type="ECO:0000256" key="7">
    <source>
        <dbReference type="ARBA" id="ARBA00023136"/>
    </source>
</evidence>
<accession>A0A9D2HLP9</accession>
<feature type="transmembrane region" description="Helical" evidence="8">
    <location>
        <begin position="184"/>
        <end position="205"/>
    </location>
</feature>
<dbReference type="SUPFAM" id="SSF118215">
    <property type="entry name" value="Proton glutamate symport protein"/>
    <property type="match status" value="1"/>
</dbReference>
<evidence type="ECO:0000256" key="8">
    <source>
        <dbReference type="SAM" id="Phobius"/>
    </source>
</evidence>
<feature type="transmembrane region" description="Helical" evidence="8">
    <location>
        <begin position="211"/>
        <end position="235"/>
    </location>
</feature>
<protein>
    <submittedName>
        <fullName evidence="9">Dicarboxylate/amino acid:cation symporter</fullName>
    </submittedName>
</protein>
<reference evidence="9" key="1">
    <citation type="journal article" date="2021" name="PeerJ">
        <title>Extensive microbial diversity within the chicken gut microbiome revealed by metagenomics and culture.</title>
        <authorList>
            <person name="Gilroy R."/>
            <person name="Ravi A."/>
            <person name="Getino M."/>
            <person name="Pursley I."/>
            <person name="Horton D.L."/>
            <person name="Alikhan N.F."/>
            <person name="Baker D."/>
            <person name="Gharbi K."/>
            <person name="Hall N."/>
            <person name="Watson M."/>
            <person name="Adriaenssens E.M."/>
            <person name="Foster-Nyarko E."/>
            <person name="Jarju S."/>
            <person name="Secka A."/>
            <person name="Antonio M."/>
            <person name="Oren A."/>
            <person name="Chaudhuri R.R."/>
            <person name="La Ragione R."/>
            <person name="Hildebrand F."/>
            <person name="Pallen M.J."/>
        </authorList>
    </citation>
    <scope>NUCLEOTIDE SEQUENCE</scope>
    <source>
        <strain evidence="9">5032</strain>
    </source>
</reference>
<keyword evidence="7 8" id="KW-0472">Membrane</keyword>
<gene>
    <name evidence="9" type="ORF">H9784_02635</name>
</gene>